<reference evidence="2 3" key="2">
    <citation type="submission" date="2018-11" db="EMBL/GenBank/DDBJ databases">
        <authorList>
            <consortium name="Pathogen Informatics"/>
        </authorList>
    </citation>
    <scope>NUCLEOTIDE SEQUENCE [LARGE SCALE GENOMIC DNA]</scope>
</reference>
<evidence type="ECO:0000313" key="4">
    <source>
        <dbReference type="WBParaSite" id="TCNE_0000969401-mRNA-1"/>
    </source>
</evidence>
<dbReference type="WBParaSite" id="TCNE_0000969401-mRNA-1">
    <property type="protein sequence ID" value="TCNE_0000969401-mRNA-1"/>
    <property type="gene ID" value="TCNE_0000969401"/>
</dbReference>
<name>A0A183UMH4_TOXCA</name>
<gene>
    <name evidence="2" type="ORF">TCNE_LOCUS9694</name>
</gene>
<evidence type="ECO:0000313" key="2">
    <source>
        <dbReference type="EMBL" id="VDM41015.1"/>
    </source>
</evidence>
<dbReference type="EMBL" id="UYWY01020254">
    <property type="protein sequence ID" value="VDM41015.1"/>
    <property type="molecule type" value="Genomic_DNA"/>
</dbReference>
<dbReference type="AlphaFoldDB" id="A0A183UMH4"/>
<proteinExistence type="predicted"/>
<keyword evidence="3" id="KW-1185">Reference proteome</keyword>
<dbReference type="Proteomes" id="UP000050794">
    <property type="component" value="Unassembled WGS sequence"/>
</dbReference>
<feature type="compositionally biased region" description="Low complexity" evidence="1">
    <location>
        <begin position="19"/>
        <end position="32"/>
    </location>
</feature>
<reference evidence="4" key="1">
    <citation type="submission" date="2016-06" db="UniProtKB">
        <authorList>
            <consortium name="WormBaseParasite"/>
        </authorList>
    </citation>
    <scope>IDENTIFICATION</scope>
</reference>
<evidence type="ECO:0000256" key="1">
    <source>
        <dbReference type="SAM" id="MobiDB-lite"/>
    </source>
</evidence>
<evidence type="ECO:0000313" key="3">
    <source>
        <dbReference type="Proteomes" id="UP000050794"/>
    </source>
</evidence>
<sequence length="311" mass="34103">MLGRLVNRFKKHSLQEDGPAANAATAATQPQPFRRGARISALHSENNSAVHDSSTESDDDELEQLDSMSNASLGAHPGDGMGSSPPNLTSRPPLISDFDTNRPDSKAWVKVLLKWLHNIAKVLFCDTVLDSNRTFSGMTLTFEHIGTACCTRVHLNADVPAKCGDGLVVVLFHDDGFPLAAGLFTSRSKAWRVWGAICVVAESTSMRELRTADNARPVVAPRYCLSVLCVRFELRGSFTRMRLSEVGEVSLISDYRRLIMWKMPGTLKECEWTLIVPVIACHDEHLRVLSVKKNLESESAGNDGECGIIPA</sequence>
<organism evidence="3 4">
    <name type="scientific">Toxocara canis</name>
    <name type="common">Canine roundworm</name>
    <dbReference type="NCBI Taxonomy" id="6265"/>
    <lineage>
        <taxon>Eukaryota</taxon>
        <taxon>Metazoa</taxon>
        <taxon>Ecdysozoa</taxon>
        <taxon>Nematoda</taxon>
        <taxon>Chromadorea</taxon>
        <taxon>Rhabditida</taxon>
        <taxon>Spirurina</taxon>
        <taxon>Ascaridomorpha</taxon>
        <taxon>Ascaridoidea</taxon>
        <taxon>Toxocaridae</taxon>
        <taxon>Toxocara</taxon>
    </lineage>
</organism>
<accession>A0A183UMH4</accession>
<feature type="region of interest" description="Disordered" evidence="1">
    <location>
        <begin position="70"/>
        <end position="96"/>
    </location>
</feature>
<protein>
    <submittedName>
        <fullName evidence="4">MH2 domain-containing protein</fullName>
    </submittedName>
</protein>
<feature type="region of interest" description="Disordered" evidence="1">
    <location>
        <begin position="1"/>
        <end position="38"/>
    </location>
</feature>